<dbReference type="Pfam" id="PF00903">
    <property type="entry name" value="Glyoxalase"/>
    <property type="match status" value="1"/>
</dbReference>
<protein>
    <recommendedName>
        <fullName evidence="2">VOC domain-containing protein</fullName>
    </recommendedName>
</protein>
<evidence type="ECO:0000313" key="3">
    <source>
        <dbReference type="EMBL" id="RXJ72799.1"/>
    </source>
</evidence>
<name>A0A4Q0YUH1_9GAMM</name>
<reference evidence="3 4" key="1">
    <citation type="submission" date="2017-10" db="EMBL/GenBank/DDBJ databases">
        <title>Nyctiphanis sp. nov., isolated from the stomach of the euphausiid Nyctiphanes simplex (Hansen, 1911) in the Gulf of California.</title>
        <authorList>
            <person name="Gomez-Gil B."/>
            <person name="Aguilar-Mendez M."/>
            <person name="Lopez-Cortes A."/>
            <person name="Gomez-Gutierrez J."/>
            <person name="Roque A."/>
            <person name="Lang E."/>
            <person name="Gonzalez-Castillo A."/>
        </authorList>
    </citation>
    <scope>NUCLEOTIDE SEQUENCE [LARGE SCALE GENOMIC DNA]</scope>
    <source>
        <strain evidence="3 4">CAIM 600</strain>
    </source>
</reference>
<dbReference type="InterPro" id="IPR029068">
    <property type="entry name" value="Glyas_Bleomycin-R_OHBP_Dase"/>
</dbReference>
<dbReference type="InterPro" id="IPR051332">
    <property type="entry name" value="Fosfomycin_Res_Enzymes"/>
</dbReference>
<dbReference type="RefSeq" id="WP_129122644.1">
    <property type="nucleotide sequence ID" value="NZ_PEIB01000015.1"/>
</dbReference>
<sequence>MSGFLSHIEINVSNLARSRDFWSWLLERLGYTLYQKWEHGFSFELAGTYLVFVQTTDKYLDCGYHRQKTGLNHLAFRASSIADIDALTHELSSRGVKILYPDKHPYAGGREHYAVYFEDPDRIKVEVCLHLAHDLG</sequence>
<proteinExistence type="predicted"/>
<dbReference type="PANTHER" id="PTHR36113:SF6">
    <property type="entry name" value="FOSFOMYCIN RESISTANCE PROTEIN FOSX"/>
    <property type="match status" value="1"/>
</dbReference>
<feature type="domain" description="VOC" evidence="2">
    <location>
        <begin position="4"/>
        <end position="130"/>
    </location>
</feature>
<keyword evidence="1" id="KW-0479">Metal-binding</keyword>
<dbReference type="Gene3D" id="3.10.180.10">
    <property type="entry name" value="2,3-Dihydroxybiphenyl 1,2-Dioxygenase, domain 1"/>
    <property type="match status" value="1"/>
</dbReference>
<accession>A0A4Q0YUH1</accession>
<dbReference type="InterPro" id="IPR004360">
    <property type="entry name" value="Glyas_Fos-R_dOase_dom"/>
</dbReference>
<dbReference type="AlphaFoldDB" id="A0A4Q0YUH1"/>
<organism evidence="3 4">
    <name type="scientific">Veronia nyctiphanis</name>
    <dbReference type="NCBI Taxonomy" id="1278244"/>
    <lineage>
        <taxon>Bacteria</taxon>
        <taxon>Pseudomonadati</taxon>
        <taxon>Pseudomonadota</taxon>
        <taxon>Gammaproteobacteria</taxon>
        <taxon>Vibrionales</taxon>
        <taxon>Vibrionaceae</taxon>
        <taxon>Veronia</taxon>
    </lineage>
</organism>
<dbReference type="InterPro" id="IPR037523">
    <property type="entry name" value="VOC_core"/>
</dbReference>
<gene>
    <name evidence="3" type="ORF">CS022_13110</name>
</gene>
<evidence type="ECO:0000259" key="2">
    <source>
        <dbReference type="PROSITE" id="PS51819"/>
    </source>
</evidence>
<evidence type="ECO:0000313" key="4">
    <source>
        <dbReference type="Proteomes" id="UP000290287"/>
    </source>
</evidence>
<dbReference type="GO" id="GO:0046872">
    <property type="term" value="F:metal ion binding"/>
    <property type="evidence" value="ECO:0007669"/>
    <property type="project" value="UniProtKB-KW"/>
</dbReference>
<dbReference type="PROSITE" id="PS51819">
    <property type="entry name" value="VOC"/>
    <property type="match status" value="1"/>
</dbReference>
<dbReference type="SUPFAM" id="SSF54593">
    <property type="entry name" value="Glyoxalase/Bleomycin resistance protein/Dihydroxybiphenyl dioxygenase"/>
    <property type="match status" value="1"/>
</dbReference>
<dbReference type="PANTHER" id="PTHR36113">
    <property type="entry name" value="LYASE, PUTATIVE-RELATED-RELATED"/>
    <property type="match status" value="1"/>
</dbReference>
<dbReference type="Proteomes" id="UP000290287">
    <property type="component" value="Unassembled WGS sequence"/>
</dbReference>
<evidence type="ECO:0000256" key="1">
    <source>
        <dbReference type="ARBA" id="ARBA00022723"/>
    </source>
</evidence>
<comment type="caution">
    <text evidence="3">The sequence shown here is derived from an EMBL/GenBank/DDBJ whole genome shotgun (WGS) entry which is preliminary data.</text>
</comment>
<keyword evidence="4" id="KW-1185">Reference proteome</keyword>
<dbReference type="OrthoDB" id="9800438at2"/>
<dbReference type="EMBL" id="PEIB01000015">
    <property type="protein sequence ID" value="RXJ72799.1"/>
    <property type="molecule type" value="Genomic_DNA"/>
</dbReference>